<dbReference type="RefSeq" id="WP_013138969.1">
    <property type="nucleotide sequence ID" value="NC_014168.1"/>
</dbReference>
<dbReference type="STRING" id="640132.Srot_2061"/>
<dbReference type="EMBL" id="CP001958">
    <property type="protein sequence ID" value="ADG98517.1"/>
    <property type="molecule type" value="Genomic_DNA"/>
</dbReference>
<evidence type="ECO:0000256" key="1">
    <source>
        <dbReference type="SAM" id="Phobius"/>
    </source>
</evidence>
<dbReference type="HOGENOM" id="CLU_082059_2_0_11"/>
<accession>D6Z987</accession>
<reference evidence="2 3" key="1">
    <citation type="journal article" date="2010" name="Stand. Genomic Sci.">
        <title>Complete genome sequence of Segniliparus rotundus type strain (CDC 1076).</title>
        <authorList>
            <person name="Sikorski J."/>
            <person name="Lapidus A."/>
            <person name="Copeland A."/>
            <person name="Misra M."/>
            <person name="Glavina Del Rio T."/>
            <person name="Nolan M."/>
            <person name="Lucas S."/>
            <person name="Chen F."/>
            <person name="Tice H."/>
            <person name="Cheng J.F."/>
            <person name="Jando M."/>
            <person name="Schneider S."/>
            <person name="Bruce D."/>
            <person name="Goodwin L."/>
            <person name="Pitluck S."/>
            <person name="Liolios K."/>
            <person name="Mikhailova N."/>
            <person name="Pati A."/>
            <person name="Ivanova N."/>
            <person name="Mavromatis K."/>
            <person name="Chen A."/>
            <person name="Palaniappan K."/>
            <person name="Chertkov O."/>
            <person name="Land M."/>
            <person name="Hauser L."/>
            <person name="Chang Y.J."/>
            <person name="Jeffries C.D."/>
            <person name="Brettin T."/>
            <person name="Detter J.C."/>
            <person name="Han C."/>
            <person name="Rohde M."/>
            <person name="Goker M."/>
            <person name="Bristow J."/>
            <person name="Eisen J.A."/>
            <person name="Markowitz V."/>
            <person name="Hugenholtz P."/>
            <person name="Kyrpides N.C."/>
            <person name="Klenk H.P."/>
        </authorList>
    </citation>
    <scope>NUCLEOTIDE SEQUENCE [LARGE SCALE GENOMIC DNA]</scope>
    <source>
        <strain evidence="3">ATCC BAA-972 / CDC 1076 / CIP 108378 / DSM 44985 / JCM 13578</strain>
    </source>
</reference>
<proteinExistence type="predicted"/>
<keyword evidence="1" id="KW-1133">Transmembrane helix</keyword>
<keyword evidence="3" id="KW-1185">Reference proteome</keyword>
<feature type="transmembrane region" description="Helical" evidence="1">
    <location>
        <begin position="182"/>
        <end position="210"/>
    </location>
</feature>
<dbReference type="eggNOG" id="ENOG50343HG">
    <property type="taxonomic scope" value="Bacteria"/>
</dbReference>
<feature type="transmembrane region" description="Helical" evidence="1">
    <location>
        <begin position="158"/>
        <end position="176"/>
    </location>
</feature>
<name>D6Z987_SEGRD</name>
<dbReference type="Proteomes" id="UP000002247">
    <property type="component" value="Chromosome"/>
</dbReference>
<sequence length="231" mass="24843">MMDKLAAWWSHPRFAKARPMLIDTALPAGCYYILHSWLGHSALFAFSVAAVLLCARVGFTVARERRVDSFQILVLASILVSLALAIIADDSRIALLRGSIYSTVLGVGCAITTFVGKPLLERIMRPGLALTSPGLEAAWEQCWDTDQPFRRRVRQLNLLYGASFLASAATRAWVVYHTSEGVAVAASGVPGMVISGVVAIATAVLAMPLVSALERVRKQNAGHPEKAEAGI</sequence>
<protein>
    <recommendedName>
        <fullName evidence="4">Intracellular septation protein A</fullName>
    </recommendedName>
</protein>
<feature type="transmembrane region" description="Helical" evidence="1">
    <location>
        <begin position="100"/>
        <end position="120"/>
    </location>
</feature>
<dbReference type="OrthoDB" id="4544430at2"/>
<feature type="transmembrane region" description="Helical" evidence="1">
    <location>
        <begin position="44"/>
        <end position="62"/>
    </location>
</feature>
<gene>
    <name evidence="2" type="ordered locus">Srot_2061</name>
</gene>
<evidence type="ECO:0008006" key="4">
    <source>
        <dbReference type="Google" id="ProtNLM"/>
    </source>
</evidence>
<dbReference type="AlphaFoldDB" id="D6Z987"/>
<dbReference type="KEGG" id="srt:Srot_2061"/>
<feature type="transmembrane region" description="Helical" evidence="1">
    <location>
        <begin position="69"/>
        <end position="88"/>
    </location>
</feature>
<keyword evidence="1" id="KW-0472">Membrane</keyword>
<organism evidence="2 3">
    <name type="scientific">Segniliparus rotundus (strain ATCC BAA-972 / CDC 1076 / CIP 108378 / DSM 44985 / JCM 13578)</name>
    <dbReference type="NCBI Taxonomy" id="640132"/>
    <lineage>
        <taxon>Bacteria</taxon>
        <taxon>Bacillati</taxon>
        <taxon>Actinomycetota</taxon>
        <taxon>Actinomycetes</taxon>
        <taxon>Mycobacteriales</taxon>
        <taxon>Segniliparaceae</taxon>
        <taxon>Segniliparus</taxon>
    </lineage>
</organism>
<evidence type="ECO:0000313" key="2">
    <source>
        <dbReference type="EMBL" id="ADG98517.1"/>
    </source>
</evidence>
<dbReference type="NCBIfam" id="NF041646">
    <property type="entry name" value="VC0807_fam"/>
    <property type="match status" value="1"/>
</dbReference>
<keyword evidence="1" id="KW-0812">Transmembrane</keyword>
<evidence type="ECO:0000313" key="3">
    <source>
        <dbReference type="Proteomes" id="UP000002247"/>
    </source>
</evidence>